<dbReference type="InParanoid" id="E5A6E3"/>
<evidence type="ECO:0000313" key="2">
    <source>
        <dbReference type="EMBL" id="CBX99188.1"/>
    </source>
</evidence>
<sequence>MSLSNTSVKGSGTRLNLRLGEAVATEETGDSERVDGRDIEEDEEKRVTVAVASLSWESWRVWTGVVGREERCRPGWEAQL</sequence>
<dbReference type="AlphaFoldDB" id="E5A6E3"/>
<evidence type="ECO:0000313" key="3">
    <source>
        <dbReference type="Proteomes" id="UP000002668"/>
    </source>
</evidence>
<keyword evidence="3" id="KW-1185">Reference proteome</keyword>
<evidence type="ECO:0000256" key="1">
    <source>
        <dbReference type="SAM" id="MobiDB-lite"/>
    </source>
</evidence>
<dbReference type="HOGENOM" id="CLU_2590194_0_0_1"/>
<name>E5A6E3_LEPMJ</name>
<dbReference type="EMBL" id="FP929135">
    <property type="protein sequence ID" value="CBX99188.1"/>
    <property type="molecule type" value="Genomic_DNA"/>
</dbReference>
<gene>
    <name evidence="2" type="ORF">LEMA_uP084270.1</name>
</gene>
<dbReference type="VEuPathDB" id="FungiDB:LEMA_uP084270.1"/>
<accession>E5A6E3</accession>
<protein>
    <submittedName>
        <fullName evidence="2">Uncharacterized protein</fullName>
    </submittedName>
</protein>
<organism evidence="2 3">
    <name type="scientific">Leptosphaeria maculans (strain JN3 / isolate v23.1.3 / race Av1-4-5-6-7-8)</name>
    <name type="common">Blackleg fungus</name>
    <name type="synonym">Phoma lingam</name>
    <dbReference type="NCBI Taxonomy" id="985895"/>
    <lineage>
        <taxon>Eukaryota</taxon>
        <taxon>Fungi</taxon>
        <taxon>Dikarya</taxon>
        <taxon>Ascomycota</taxon>
        <taxon>Pezizomycotina</taxon>
        <taxon>Dothideomycetes</taxon>
        <taxon>Pleosporomycetidae</taxon>
        <taxon>Pleosporales</taxon>
        <taxon>Pleosporineae</taxon>
        <taxon>Leptosphaeriaceae</taxon>
        <taxon>Plenodomus</taxon>
        <taxon>Plenodomus lingam/Leptosphaeria maculans species complex</taxon>
    </lineage>
</organism>
<feature type="region of interest" description="Disordered" evidence="1">
    <location>
        <begin position="1"/>
        <end position="38"/>
    </location>
</feature>
<dbReference type="Proteomes" id="UP000002668">
    <property type="component" value="Genome"/>
</dbReference>
<reference evidence="3" key="1">
    <citation type="journal article" date="2011" name="Nat. Commun.">
        <title>Effector diversification within compartments of the Leptosphaeria maculans genome affected by Repeat-Induced Point mutations.</title>
        <authorList>
            <person name="Rouxel T."/>
            <person name="Grandaubert J."/>
            <person name="Hane J.K."/>
            <person name="Hoede C."/>
            <person name="van de Wouw A.P."/>
            <person name="Couloux A."/>
            <person name="Dominguez V."/>
            <person name="Anthouard V."/>
            <person name="Bally P."/>
            <person name="Bourras S."/>
            <person name="Cozijnsen A.J."/>
            <person name="Ciuffetti L.M."/>
            <person name="Degrave A."/>
            <person name="Dilmaghani A."/>
            <person name="Duret L."/>
            <person name="Fudal I."/>
            <person name="Goodwin S.B."/>
            <person name="Gout L."/>
            <person name="Glaser N."/>
            <person name="Linglin J."/>
            <person name="Kema G.H.J."/>
            <person name="Lapalu N."/>
            <person name="Lawrence C.B."/>
            <person name="May K."/>
            <person name="Meyer M."/>
            <person name="Ollivier B."/>
            <person name="Poulain J."/>
            <person name="Schoch C.L."/>
            <person name="Simon A."/>
            <person name="Spatafora J.W."/>
            <person name="Stachowiak A."/>
            <person name="Turgeon B.G."/>
            <person name="Tyler B.M."/>
            <person name="Vincent D."/>
            <person name="Weissenbach J."/>
            <person name="Amselem J."/>
            <person name="Quesneville H."/>
            <person name="Oliver R.P."/>
            <person name="Wincker P."/>
            <person name="Balesdent M.-H."/>
            <person name="Howlett B.J."/>
        </authorList>
    </citation>
    <scope>NUCLEOTIDE SEQUENCE [LARGE SCALE GENOMIC DNA]</scope>
    <source>
        <strain evidence="3">JN3 / isolate v23.1.3 / race Av1-4-5-6-7-8</strain>
    </source>
</reference>
<feature type="compositionally biased region" description="Polar residues" evidence="1">
    <location>
        <begin position="1"/>
        <end position="14"/>
    </location>
</feature>
<proteinExistence type="predicted"/>